<reference evidence="2" key="1">
    <citation type="submission" date="2019-09" db="EMBL/GenBank/DDBJ databases">
        <title>Draft genome information of white flower Hibiscus syriacus.</title>
        <authorList>
            <person name="Kim Y.-M."/>
        </authorList>
    </citation>
    <scope>NUCLEOTIDE SEQUENCE [LARGE SCALE GENOMIC DNA]</scope>
    <source>
        <strain evidence="2">YM2019G1</strain>
    </source>
</reference>
<dbReference type="GO" id="GO:0009507">
    <property type="term" value="C:chloroplast"/>
    <property type="evidence" value="ECO:0007669"/>
    <property type="project" value="TreeGrafter"/>
</dbReference>
<dbReference type="PANTHER" id="PTHR44119">
    <property type="entry name" value="MAGNESIUM-CHELATASE SUBUNIT CHLH, CHLOROPLASTIC"/>
    <property type="match status" value="1"/>
</dbReference>
<dbReference type="AlphaFoldDB" id="A0A6A3C1C8"/>
<dbReference type="PANTHER" id="PTHR44119:SF1">
    <property type="entry name" value="MAGNESIUM-CHELATASE SUBUNIT CHLH, CHLOROPLASTIC"/>
    <property type="match status" value="1"/>
</dbReference>
<sequence length="145" mass="16410">MQSAKIVVDRLVERQKVDNGVKYLETIALVLWGTDNIKTYGESLAQVSWMIGVRPVADTFGRVNRVETVSLEELGRPRIDVDVNCSGVFRDLFINQMDLLDRAVKMVAELDEPVEQNYVWKHALEQAKALGIEVREAATRAFFNA</sequence>
<proteinExistence type="predicted"/>
<protein>
    <recommendedName>
        <fullName evidence="1">CobN/magnesium chelatase domain-containing protein</fullName>
    </recommendedName>
</protein>
<organism evidence="2 3">
    <name type="scientific">Hibiscus syriacus</name>
    <name type="common">Rose of Sharon</name>
    <dbReference type="NCBI Taxonomy" id="106335"/>
    <lineage>
        <taxon>Eukaryota</taxon>
        <taxon>Viridiplantae</taxon>
        <taxon>Streptophyta</taxon>
        <taxon>Embryophyta</taxon>
        <taxon>Tracheophyta</taxon>
        <taxon>Spermatophyta</taxon>
        <taxon>Magnoliopsida</taxon>
        <taxon>eudicotyledons</taxon>
        <taxon>Gunneridae</taxon>
        <taxon>Pentapetalae</taxon>
        <taxon>rosids</taxon>
        <taxon>malvids</taxon>
        <taxon>Malvales</taxon>
        <taxon>Malvaceae</taxon>
        <taxon>Malvoideae</taxon>
        <taxon>Hibiscus</taxon>
    </lineage>
</organism>
<feature type="domain" description="CobN/magnesium chelatase" evidence="1">
    <location>
        <begin position="2"/>
        <end position="143"/>
    </location>
</feature>
<dbReference type="EMBL" id="VEPZ02000666">
    <property type="protein sequence ID" value="KAE8720959.1"/>
    <property type="molecule type" value="Genomic_DNA"/>
</dbReference>
<evidence type="ECO:0000259" key="1">
    <source>
        <dbReference type="Pfam" id="PF02514"/>
    </source>
</evidence>
<comment type="caution">
    <text evidence="2">The sequence shown here is derived from an EMBL/GenBank/DDBJ whole genome shotgun (WGS) entry which is preliminary data.</text>
</comment>
<evidence type="ECO:0000313" key="2">
    <source>
        <dbReference type="EMBL" id="KAE8720959.1"/>
    </source>
</evidence>
<gene>
    <name evidence="2" type="ORF">F3Y22_tig00017808pilonHSYRG00210</name>
</gene>
<keyword evidence="3" id="KW-1185">Reference proteome</keyword>
<evidence type="ECO:0000313" key="3">
    <source>
        <dbReference type="Proteomes" id="UP000436088"/>
    </source>
</evidence>
<dbReference type="Proteomes" id="UP000436088">
    <property type="component" value="Unassembled WGS sequence"/>
</dbReference>
<accession>A0A6A3C1C8</accession>
<dbReference type="InterPro" id="IPR003672">
    <property type="entry name" value="CobN/Mg_chltase"/>
</dbReference>
<name>A0A6A3C1C8_HIBSY</name>
<dbReference type="Pfam" id="PF02514">
    <property type="entry name" value="CobN-Mg_chel"/>
    <property type="match status" value="1"/>
</dbReference>